<keyword evidence="2" id="KW-1185">Reference proteome</keyword>
<reference evidence="1" key="1">
    <citation type="submission" date="2022-03" db="EMBL/GenBank/DDBJ databases">
        <title>ESBL-producing Moellerella wisconsensis and Escherichia marmotae isolated from wild game meat.</title>
        <authorList>
            <person name="Biggel M."/>
        </authorList>
    </citation>
    <scope>NUCLEOTIDE SEQUENCE</scope>
    <source>
        <strain evidence="1">W1</strain>
    </source>
</reference>
<name>A0ACD3YAB5_9GAMM</name>
<evidence type="ECO:0000313" key="2">
    <source>
        <dbReference type="Proteomes" id="UP000829420"/>
    </source>
</evidence>
<evidence type="ECO:0000313" key="1">
    <source>
        <dbReference type="EMBL" id="UNH39976.1"/>
    </source>
</evidence>
<accession>A0ACD3YAB5</accession>
<gene>
    <name evidence="1" type="ORF">MNY70_05905</name>
</gene>
<dbReference type="EMBL" id="CP093255">
    <property type="protein sequence ID" value="UNH39976.1"/>
    <property type="molecule type" value="Genomic_DNA"/>
</dbReference>
<sequence>MTLTEIKNAVAMRLFTQTTIPKEAIQFPNKKAIVTAGRDVWVQLTATSSMGGAKEIGNGAVVQRGGVIIIRLYVPLAAEVNLLYETADKLRELFEFKTDGSLDYFAVDLVDGGEVNGFYQMNLHIPYRAL</sequence>
<protein>
    <submittedName>
        <fullName evidence="1">Phage tail terminator-like protein</fullName>
    </submittedName>
</protein>
<dbReference type="Proteomes" id="UP000829420">
    <property type="component" value="Chromosome"/>
</dbReference>
<organism evidence="1 2">
    <name type="scientific">Moellerella wisconsensis</name>
    <dbReference type="NCBI Taxonomy" id="158849"/>
    <lineage>
        <taxon>Bacteria</taxon>
        <taxon>Pseudomonadati</taxon>
        <taxon>Pseudomonadota</taxon>
        <taxon>Gammaproteobacteria</taxon>
        <taxon>Enterobacterales</taxon>
        <taxon>Morganellaceae</taxon>
        <taxon>Moellerella</taxon>
    </lineage>
</organism>
<proteinExistence type="predicted"/>